<dbReference type="Proteomes" id="UP001601058">
    <property type="component" value="Unassembled WGS sequence"/>
</dbReference>
<reference evidence="1 2" key="1">
    <citation type="submission" date="2024-08" db="EMBL/GenBank/DDBJ databases">
        <title>Two novel Cytobacillus novel species.</title>
        <authorList>
            <person name="Liu G."/>
        </authorList>
    </citation>
    <scope>NUCLEOTIDE SEQUENCE [LARGE SCALE GENOMIC DNA]</scope>
    <source>
        <strain evidence="1 2">FJAT-53684</strain>
    </source>
</reference>
<gene>
    <name evidence="1" type="ORF">ACFYKT_16750</name>
</gene>
<protein>
    <submittedName>
        <fullName evidence="1">Uncharacterized protein</fullName>
    </submittedName>
</protein>
<proteinExistence type="predicted"/>
<dbReference type="EMBL" id="JBIACJ010000009">
    <property type="protein sequence ID" value="MFE8697993.1"/>
    <property type="molecule type" value="Genomic_DNA"/>
</dbReference>
<organism evidence="1 2">
    <name type="scientific">Cytobacillus mangrovibacter</name>
    <dbReference type="NCBI Taxonomy" id="3299024"/>
    <lineage>
        <taxon>Bacteria</taxon>
        <taxon>Bacillati</taxon>
        <taxon>Bacillota</taxon>
        <taxon>Bacilli</taxon>
        <taxon>Bacillales</taxon>
        <taxon>Bacillaceae</taxon>
        <taxon>Cytobacillus</taxon>
    </lineage>
</organism>
<keyword evidence="2" id="KW-1185">Reference proteome</keyword>
<evidence type="ECO:0000313" key="1">
    <source>
        <dbReference type="EMBL" id="MFE8697993.1"/>
    </source>
</evidence>
<dbReference type="RefSeq" id="WP_389221960.1">
    <property type="nucleotide sequence ID" value="NZ_JBIACJ010000009.1"/>
</dbReference>
<comment type="caution">
    <text evidence="1">The sequence shown here is derived from an EMBL/GenBank/DDBJ whole genome shotgun (WGS) entry which is preliminary data.</text>
</comment>
<evidence type="ECO:0000313" key="2">
    <source>
        <dbReference type="Proteomes" id="UP001601058"/>
    </source>
</evidence>
<sequence>MNITFTLNTGQMITAKIDGFDSAKFAKELNNPQLTFVSIGNNGFHKNSLIGWRETIDMEDYQ</sequence>
<name>A0ABW6K1D8_9BACI</name>
<accession>A0ABW6K1D8</accession>